<feature type="compositionally biased region" description="Polar residues" evidence="1">
    <location>
        <begin position="114"/>
        <end position="126"/>
    </location>
</feature>
<feature type="region of interest" description="Disordered" evidence="1">
    <location>
        <begin position="1"/>
        <end position="171"/>
    </location>
</feature>
<feature type="compositionally biased region" description="Low complexity" evidence="1">
    <location>
        <begin position="64"/>
        <end position="81"/>
    </location>
</feature>
<sequence length="357" mass="36257">MTQRRNKLYKRTGSMGSHSMSSPTADSGRAKEAGAKDDAAEAAAAAPTQVPALPAATSKRVRGSSQPAAAAPALPQSRSASGYDTDAPHAPDGRSGSGSVDLTPPAPSGAAPDDTTQVEAADSTTGRAPHPTPHPHTNEEHMNSSSQRTCELPPIQRPPHNLPAGNSAAQTNNYYANTKRLLVPAVVATGAGKAEDEDEVIVMHGHGRSVASRVVQDNNYVNGHGSGGTVGEAAADPEAGDYGRHSLSKRRATAPAGSRAALGEPAAAVSNKALTPVAPPPQQQRKKEEEPAPTERPSAANGPTGSSAPQPKDAPAASASPAAPAALAAAPAAVDTNVVPVVSSFKEAMNFFNNIHR</sequence>
<dbReference type="AlphaFoldDB" id="S9V1Z9"/>
<evidence type="ECO:0000256" key="1">
    <source>
        <dbReference type="SAM" id="MobiDB-lite"/>
    </source>
</evidence>
<evidence type="ECO:0000313" key="2">
    <source>
        <dbReference type="EMBL" id="EPY16850.1"/>
    </source>
</evidence>
<dbReference type="Proteomes" id="UP000015354">
    <property type="component" value="Unassembled WGS sequence"/>
</dbReference>
<name>S9V1Z9_9TRYP</name>
<gene>
    <name evidence="2" type="ORF">STCU_10950</name>
</gene>
<feature type="region of interest" description="Disordered" evidence="1">
    <location>
        <begin position="222"/>
        <end position="331"/>
    </location>
</feature>
<dbReference type="EMBL" id="ATMH01010848">
    <property type="protein sequence ID" value="EPY16850.1"/>
    <property type="molecule type" value="Genomic_DNA"/>
</dbReference>
<feature type="compositionally biased region" description="Basic residues" evidence="1">
    <location>
        <begin position="1"/>
        <end position="10"/>
    </location>
</feature>
<feature type="compositionally biased region" description="Polar residues" evidence="1">
    <location>
        <begin position="14"/>
        <end position="25"/>
    </location>
</feature>
<reference evidence="2 3" key="1">
    <citation type="journal article" date="2013" name="PLoS ONE">
        <title>Predicting the Proteins of Angomonas deanei, Strigomonas culicis and Their Respective Endosymbionts Reveals New Aspects of the Trypanosomatidae Family.</title>
        <authorList>
            <person name="Motta M.C."/>
            <person name="Martins A.C."/>
            <person name="de Souza S.S."/>
            <person name="Catta-Preta C.M."/>
            <person name="Silva R."/>
            <person name="Klein C.C."/>
            <person name="de Almeida L.G."/>
            <person name="de Lima Cunha O."/>
            <person name="Ciapina L.P."/>
            <person name="Brocchi M."/>
            <person name="Colabardini A.C."/>
            <person name="de Araujo Lima B."/>
            <person name="Machado C.R."/>
            <person name="de Almeida Soares C.M."/>
            <person name="Probst C.M."/>
            <person name="de Menezes C.B."/>
            <person name="Thompson C.E."/>
            <person name="Bartholomeu D.C."/>
            <person name="Gradia D.F."/>
            <person name="Pavoni D.P."/>
            <person name="Grisard E.C."/>
            <person name="Fantinatti-Garboggini F."/>
            <person name="Marchini F.K."/>
            <person name="Rodrigues-Luiz G.F."/>
            <person name="Wagner G."/>
            <person name="Goldman G.H."/>
            <person name="Fietto J.L."/>
            <person name="Elias M.C."/>
            <person name="Goldman M.H."/>
            <person name="Sagot M.F."/>
            <person name="Pereira M."/>
            <person name="Stoco P.H."/>
            <person name="de Mendonca-Neto R.P."/>
            <person name="Teixeira S.M."/>
            <person name="Maciel T.E."/>
            <person name="de Oliveira Mendes T.A."/>
            <person name="Urmenyi T.P."/>
            <person name="de Souza W."/>
            <person name="Schenkman S."/>
            <person name="de Vasconcelos A.T."/>
        </authorList>
    </citation>
    <scope>NUCLEOTIDE SEQUENCE [LARGE SCALE GENOMIC DNA]</scope>
</reference>
<feature type="compositionally biased region" description="Low complexity" evidence="1">
    <location>
        <begin position="306"/>
        <end position="331"/>
    </location>
</feature>
<keyword evidence="3" id="KW-1185">Reference proteome</keyword>
<evidence type="ECO:0000313" key="3">
    <source>
        <dbReference type="Proteomes" id="UP000015354"/>
    </source>
</evidence>
<comment type="caution">
    <text evidence="2">The sequence shown here is derived from an EMBL/GenBank/DDBJ whole genome shotgun (WGS) entry which is preliminary data.</text>
</comment>
<protein>
    <submittedName>
        <fullName evidence="2">Uncharacterized protein</fullName>
    </submittedName>
</protein>
<proteinExistence type="predicted"/>
<accession>S9V1Z9</accession>
<feature type="compositionally biased region" description="Basic and acidic residues" evidence="1">
    <location>
        <begin position="28"/>
        <end position="39"/>
    </location>
</feature>
<organism evidence="2 3">
    <name type="scientific">Strigomonas culicis</name>
    <dbReference type="NCBI Taxonomy" id="28005"/>
    <lineage>
        <taxon>Eukaryota</taxon>
        <taxon>Discoba</taxon>
        <taxon>Euglenozoa</taxon>
        <taxon>Kinetoplastea</taxon>
        <taxon>Metakinetoplastina</taxon>
        <taxon>Trypanosomatida</taxon>
        <taxon>Trypanosomatidae</taxon>
        <taxon>Strigomonadinae</taxon>
        <taxon>Strigomonas</taxon>
    </lineage>
</organism>
<feature type="compositionally biased region" description="Low complexity" evidence="1">
    <location>
        <begin position="41"/>
        <end position="57"/>
    </location>
</feature>